<feature type="region of interest" description="Disordered" evidence="9">
    <location>
        <begin position="506"/>
        <end position="541"/>
    </location>
</feature>
<dbReference type="Gene3D" id="1.10.287.950">
    <property type="entry name" value="Methyl-accepting chemotaxis protein"/>
    <property type="match status" value="1"/>
</dbReference>
<feature type="region of interest" description="Disordered" evidence="9">
    <location>
        <begin position="316"/>
        <end position="336"/>
    </location>
</feature>
<dbReference type="PROSITE" id="PS50885">
    <property type="entry name" value="HAMP"/>
    <property type="match status" value="1"/>
</dbReference>
<dbReference type="PRINTS" id="PR00260">
    <property type="entry name" value="CHEMTRNSDUCR"/>
</dbReference>
<sequence>MAWLSRSILARVLSVLLVSNLLVALSALAYFKHSLDASRDYNSLTSEEMIHALQAQDILSHFKTQVQEWKNVLIRGSDDEQREKYWRQFREQEATIQQSLQQLISELPQGEPRELLSRFRQAHQQMGAAYRQGFEAFKASDYAPLAGDRAVKGIDREPASLIEQASASIRQEATRRATNLNASVTRTATLIGVLMLGLIVIGTLACFWVISRSVVRPAQTLTSQLQKLSEGDLSDPATVRRQDELGRLADAARSLHRFLSETGSAMSRYADQLNNTSSAVRANASSVADNSHQAHDRIEQIATAMNEMSATAQEVASHAASVSTQTQEATAETGEADERIHQATTSMERLSDQIRSSATTVERLASDGRKVGDVMGVIREIADQTNLLALNAAIEAARAGEAGRGFAVVADEVRSLAAKTQEATVKIDHIIETITGGSNDATEFMRASEVVAGETAEAVEGVRMTLARISDRMKHINDATVQVATAAEEQTSVSEDINRNITEVSETTRSMRDSAERNREKGPELQSMAENVSQLASRIRH</sequence>
<feature type="compositionally biased region" description="Basic and acidic residues" evidence="9">
    <location>
        <begin position="509"/>
        <end position="523"/>
    </location>
</feature>
<keyword evidence="6 8" id="KW-0807">Transducer</keyword>
<dbReference type="EMBL" id="FOYW01000001">
    <property type="protein sequence ID" value="SFR41764.1"/>
    <property type="molecule type" value="Genomic_DNA"/>
</dbReference>
<dbReference type="GO" id="GO:0016020">
    <property type="term" value="C:membrane"/>
    <property type="evidence" value="ECO:0007669"/>
    <property type="project" value="UniProtKB-SubCell"/>
</dbReference>
<accession>A0A1I6GHW5</accession>
<evidence type="ECO:0000259" key="11">
    <source>
        <dbReference type="PROSITE" id="PS50111"/>
    </source>
</evidence>
<comment type="subcellular location">
    <subcellularLocation>
        <location evidence="1">Membrane</location>
        <topology evidence="1">Multi-pass membrane protein</topology>
    </subcellularLocation>
</comment>
<dbReference type="FunFam" id="1.10.287.950:FF:000001">
    <property type="entry name" value="Methyl-accepting chemotaxis sensory transducer"/>
    <property type="match status" value="1"/>
</dbReference>
<evidence type="ECO:0000313" key="14">
    <source>
        <dbReference type="Proteomes" id="UP000198644"/>
    </source>
</evidence>
<evidence type="ECO:0000256" key="8">
    <source>
        <dbReference type="PROSITE-ProRule" id="PRU00284"/>
    </source>
</evidence>
<reference evidence="13 14" key="1">
    <citation type="submission" date="2016-10" db="EMBL/GenBank/DDBJ databases">
        <authorList>
            <person name="de Groot N.N."/>
        </authorList>
    </citation>
    <scope>NUCLEOTIDE SEQUENCE [LARGE SCALE GENOMIC DNA]</scope>
    <source>
        <strain evidence="13 14">CGMCC 1.9167</strain>
    </source>
</reference>
<comment type="similarity">
    <text evidence="7">Belongs to the methyl-accepting chemotaxis (MCP) protein family.</text>
</comment>
<dbReference type="PANTHER" id="PTHR32089:SF120">
    <property type="entry name" value="METHYL-ACCEPTING CHEMOTAXIS PROTEIN TLPQ"/>
    <property type="match status" value="1"/>
</dbReference>
<feature type="transmembrane region" description="Helical" evidence="10">
    <location>
        <begin position="12"/>
        <end position="31"/>
    </location>
</feature>
<evidence type="ECO:0000256" key="1">
    <source>
        <dbReference type="ARBA" id="ARBA00004141"/>
    </source>
</evidence>
<proteinExistence type="inferred from homology"/>
<dbReference type="InterPro" id="IPR003660">
    <property type="entry name" value="HAMP_dom"/>
</dbReference>
<dbReference type="OrthoDB" id="1884279at2"/>
<dbReference type="SMART" id="SM00283">
    <property type="entry name" value="MA"/>
    <property type="match status" value="1"/>
</dbReference>
<evidence type="ECO:0000256" key="9">
    <source>
        <dbReference type="SAM" id="MobiDB-lite"/>
    </source>
</evidence>
<gene>
    <name evidence="13" type="ORF">SAMN05216203_0116</name>
</gene>
<keyword evidence="14" id="KW-1185">Reference proteome</keyword>
<dbReference type="STRING" id="650891.SAMN05216203_0116"/>
<evidence type="ECO:0000256" key="3">
    <source>
        <dbReference type="ARBA" id="ARBA00022692"/>
    </source>
</evidence>
<dbReference type="CDD" id="cd11386">
    <property type="entry name" value="MCP_signal"/>
    <property type="match status" value="1"/>
</dbReference>
<evidence type="ECO:0000313" key="13">
    <source>
        <dbReference type="EMBL" id="SFR41764.1"/>
    </source>
</evidence>
<dbReference type="PROSITE" id="PS50111">
    <property type="entry name" value="CHEMOTAXIS_TRANSDUC_2"/>
    <property type="match status" value="1"/>
</dbReference>
<dbReference type="InterPro" id="IPR004090">
    <property type="entry name" value="Chemotax_Me-accpt_rcpt"/>
</dbReference>
<evidence type="ECO:0000256" key="10">
    <source>
        <dbReference type="SAM" id="Phobius"/>
    </source>
</evidence>
<protein>
    <submittedName>
        <fullName evidence="13">Methyl-accepting chemotaxis protein</fullName>
    </submittedName>
</protein>
<dbReference type="PANTHER" id="PTHR32089">
    <property type="entry name" value="METHYL-ACCEPTING CHEMOTAXIS PROTEIN MCPB"/>
    <property type="match status" value="1"/>
</dbReference>
<keyword evidence="2" id="KW-0145">Chemotaxis</keyword>
<keyword evidence="3 10" id="KW-0812">Transmembrane</keyword>
<dbReference type="CDD" id="cd06225">
    <property type="entry name" value="HAMP"/>
    <property type="match status" value="1"/>
</dbReference>
<keyword evidence="5 10" id="KW-0472">Membrane</keyword>
<evidence type="ECO:0000259" key="12">
    <source>
        <dbReference type="PROSITE" id="PS50885"/>
    </source>
</evidence>
<dbReference type="GO" id="GO:0006935">
    <property type="term" value="P:chemotaxis"/>
    <property type="evidence" value="ECO:0007669"/>
    <property type="project" value="UniProtKB-KW"/>
</dbReference>
<dbReference type="RefSeq" id="WP_092008382.1">
    <property type="nucleotide sequence ID" value="NZ_FOYW01000001.1"/>
</dbReference>
<dbReference type="Proteomes" id="UP000198644">
    <property type="component" value="Unassembled WGS sequence"/>
</dbReference>
<feature type="domain" description="HAMP" evidence="12">
    <location>
        <begin position="212"/>
        <end position="264"/>
    </location>
</feature>
<feature type="domain" description="Methyl-accepting transducer" evidence="11">
    <location>
        <begin position="269"/>
        <end position="505"/>
    </location>
</feature>
<dbReference type="SMART" id="SM00304">
    <property type="entry name" value="HAMP"/>
    <property type="match status" value="2"/>
</dbReference>
<dbReference type="SUPFAM" id="SSF58104">
    <property type="entry name" value="Methyl-accepting chemotaxis protein (MCP) signaling domain"/>
    <property type="match status" value="1"/>
</dbReference>
<keyword evidence="4 10" id="KW-1133">Transmembrane helix</keyword>
<organism evidence="13 14">
    <name type="scientific">Marinobacter daqiaonensis</name>
    <dbReference type="NCBI Taxonomy" id="650891"/>
    <lineage>
        <taxon>Bacteria</taxon>
        <taxon>Pseudomonadati</taxon>
        <taxon>Pseudomonadota</taxon>
        <taxon>Gammaproteobacteria</taxon>
        <taxon>Pseudomonadales</taxon>
        <taxon>Marinobacteraceae</taxon>
        <taxon>Marinobacter</taxon>
    </lineage>
</organism>
<dbReference type="AlphaFoldDB" id="A0A1I6GHW5"/>
<feature type="compositionally biased region" description="Low complexity" evidence="9">
    <location>
        <begin position="324"/>
        <end position="333"/>
    </location>
</feature>
<evidence type="ECO:0000256" key="7">
    <source>
        <dbReference type="ARBA" id="ARBA00029447"/>
    </source>
</evidence>
<evidence type="ECO:0000256" key="4">
    <source>
        <dbReference type="ARBA" id="ARBA00022989"/>
    </source>
</evidence>
<feature type="transmembrane region" description="Helical" evidence="10">
    <location>
        <begin position="188"/>
        <end position="210"/>
    </location>
</feature>
<name>A0A1I6GHW5_9GAMM</name>
<dbReference type="GO" id="GO:0004888">
    <property type="term" value="F:transmembrane signaling receptor activity"/>
    <property type="evidence" value="ECO:0007669"/>
    <property type="project" value="InterPro"/>
</dbReference>
<evidence type="ECO:0000256" key="5">
    <source>
        <dbReference type="ARBA" id="ARBA00023136"/>
    </source>
</evidence>
<evidence type="ECO:0000256" key="2">
    <source>
        <dbReference type="ARBA" id="ARBA00022500"/>
    </source>
</evidence>
<feature type="compositionally biased region" description="Polar residues" evidence="9">
    <location>
        <begin position="528"/>
        <end position="541"/>
    </location>
</feature>
<dbReference type="InterPro" id="IPR004089">
    <property type="entry name" value="MCPsignal_dom"/>
</dbReference>
<evidence type="ECO:0000256" key="6">
    <source>
        <dbReference type="ARBA" id="ARBA00023224"/>
    </source>
</evidence>
<dbReference type="Pfam" id="PF00015">
    <property type="entry name" value="MCPsignal"/>
    <property type="match status" value="1"/>
</dbReference>
<dbReference type="GO" id="GO:0007165">
    <property type="term" value="P:signal transduction"/>
    <property type="evidence" value="ECO:0007669"/>
    <property type="project" value="UniProtKB-KW"/>
</dbReference>
<dbReference type="Pfam" id="PF00672">
    <property type="entry name" value="HAMP"/>
    <property type="match status" value="1"/>
</dbReference>